<dbReference type="Gene3D" id="2.70.98.60">
    <property type="entry name" value="alpha-galactosidase from lactobacil brevis"/>
    <property type="match status" value="1"/>
</dbReference>
<dbReference type="EMBL" id="JGZU01000015">
    <property type="protein sequence ID" value="KFJ05584.1"/>
    <property type="molecule type" value="Genomic_DNA"/>
</dbReference>
<dbReference type="CDD" id="cd14791">
    <property type="entry name" value="GH36"/>
    <property type="match status" value="1"/>
</dbReference>
<keyword evidence="11" id="KW-1185">Reference proteome</keyword>
<dbReference type="InterPro" id="IPR000111">
    <property type="entry name" value="Glyco_hydro_27/36_CS"/>
</dbReference>
<keyword evidence="3 5" id="KW-0378">Hydrolase</keyword>
<dbReference type="Proteomes" id="UP000029080">
    <property type="component" value="Unassembled WGS sequence"/>
</dbReference>
<dbReference type="STRING" id="356829.BITS_0270"/>
<dbReference type="SUPFAM" id="SSF51445">
    <property type="entry name" value="(Trans)glycosidases"/>
    <property type="match status" value="1"/>
</dbReference>
<feature type="binding site" evidence="7">
    <location>
        <position position="523"/>
    </location>
    <ligand>
        <name>substrate</name>
    </ligand>
</feature>
<evidence type="ECO:0000256" key="5">
    <source>
        <dbReference type="PIRNR" id="PIRNR005536"/>
    </source>
</evidence>
<keyword evidence="4 5" id="KW-0326">Glycosidase</keyword>
<dbReference type="GO" id="GO:0004557">
    <property type="term" value="F:alpha-galactosidase activity"/>
    <property type="evidence" value="ECO:0007669"/>
    <property type="project" value="UniProtKB-UniRule"/>
</dbReference>
<evidence type="ECO:0000256" key="1">
    <source>
        <dbReference type="ARBA" id="ARBA00001255"/>
    </source>
</evidence>
<feature type="binding site" evidence="7">
    <location>
        <begin position="343"/>
        <end position="344"/>
    </location>
    <ligand>
        <name>substrate</name>
    </ligand>
</feature>
<comment type="similarity">
    <text evidence="5">Belongs to the glycosyl hydrolase.</text>
</comment>
<dbReference type="GO" id="GO:0016052">
    <property type="term" value="P:carbohydrate catabolic process"/>
    <property type="evidence" value="ECO:0007669"/>
    <property type="project" value="InterPro"/>
</dbReference>
<dbReference type="Pfam" id="PF16875">
    <property type="entry name" value="Glyco_hydro_36N"/>
    <property type="match status" value="1"/>
</dbReference>
<reference evidence="10 11" key="1">
    <citation type="submission" date="2014-03" db="EMBL/GenBank/DDBJ databases">
        <title>Genomics of Bifidobacteria.</title>
        <authorList>
            <person name="Ventura M."/>
            <person name="Milani C."/>
            <person name="Lugli G.A."/>
        </authorList>
    </citation>
    <scope>NUCLEOTIDE SEQUENCE [LARGE SCALE GENOMIC DNA]</scope>
    <source>
        <strain evidence="10 11">JCM 13495</strain>
    </source>
</reference>
<dbReference type="AlphaFoldDB" id="A0A087ECT3"/>
<gene>
    <name evidence="10" type="ORF">BITS_0270</name>
</gene>
<dbReference type="InterPro" id="IPR013785">
    <property type="entry name" value="Aldolase_TIM"/>
</dbReference>
<evidence type="ECO:0000313" key="10">
    <source>
        <dbReference type="EMBL" id="KFJ05584.1"/>
    </source>
</evidence>
<evidence type="ECO:0000256" key="8">
    <source>
        <dbReference type="SAM" id="MobiDB-lite"/>
    </source>
</evidence>
<dbReference type="Gene3D" id="3.20.20.70">
    <property type="entry name" value="Aldolase class I"/>
    <property type="match status" value="1"/>
</dbReference>
<protein>
    <recommendedName>
        <fullName evidence="2 5">Alpha-galactosidase</fullName>
        <ecNumber evidence="2 5">3.2.1.22</ecNumber>
    </recommendedName>
</protein>
<proteinExistence type="inferred from homology"/>
<evidence type="ECO:0000256" key="3">
    <source>
        <dbReference type="ARBA" id="ARBA00022801"/>
    </source>
</evidence>
<comment type="catalytic activity">
    <reaction evidence="1 5">
        <text>Hydrolysis of terminal, non-reducing alpha-D-galactose residues in alpha-D-galactosides, including galactose oligosaccharides, galactomannans and galactolipids.</text>
        <dbReference type="EC" id="3.2.1.22"/>
    </reaction>
</comment>
<dbReference type="InterPro" id="IPR002252">
    <property type="entry name" value="Glyco_hydro_36"/>
</dbReference>
<sequence length="725" mass="80557">MFDQGPHVIAQRDGVQIILKTPQDEMPQVVYWGKELPLEGESDDMQALDAMTLRDTPPSRPDAAWRPSLLPQGAEGWSGRPGVELSREDAPVFVRWNSVRTEVNGESSAVMVEAEDSAHAVGLSLRIAIEDGGLVTVKQSIRNLQHQDADMPALSVHWLDAVMPVPKGVDTLTQFTGRWPLEKQPSIASLPVGSITRDCRKGKTGHESPWMFLLSQGKPQSQKGVVWGCHLAWSGNQTYRSDVLPQHEPVFGAGELLGPGEVRLHAGESYEAPTVCFSWSEHGLDGLSARFHQWLRSMPMRAHSSRPFTLNTWEAVYFDHDELTLMRLADRAAMVGVERFVLDDGWFLGRRDDTKGLGDWIVDRSVWKNGLNGLASHVHDLGMQFGLWFEPEMVSLDSEVGRAHPEWILAAQDAVPGRKDISYRNQYVLDLANEKAYEHVHSQMAALIDELGIDYIKWDHNREVTEPVHDGRYGLHAQTLACYRLFKELKTQFPKLEIESCASGGARTDAGILAYADRVWGSDSNDPRDRIDIQRWTELVVPPELIGAHIGPSPAHTTGRAAALSYRAAISLMGCSGLEWNILECADGELAAVKSIIGVYKRYRDLLHSGIVEHADFAEPALRARGVVAPDGSHAVWTVASVDVLRDAMQESLHIPGLRDDGQYRIRVVREIGETSWGWVVPQWLSAAMEPDGFVTSGLLLREVGLLLPTLWPLQAVMLDIESIQ</sequence>
<dbReference type="PROSITE" id="PS00512">
    <property type="entry name" value="ALPHA_GALACTOSIDASE"/>
    <property type="match status" value="1"/>
</dbReference>
<dbReference type="FunFam" id="3.20.20.70:FF:000118">
    <property type="entry name" value="Alpha-galactosidase"/>
    <property type="match status" value="1"/>
</dbReference>
<evidence type="ECO:0000256" key="2">
    <source>
        <dbReference type="ARBA" id="ARBA00012755"/>
    </source>
</evidence>
<dbReference type="PRINTS" id="PR00743">
    <property type="entry name" value="GLHYDRLASE36"/>
</dbReference>
<feature type="binding site" evidence="7">
    <location>
        <position position="501"/>
    </location>
    <ligand>
        <name>substrate</name>
    </ligand>
</feature>
<accession>A0A087ECT3</accession>
<name>A0A087ECT3_9BIFI</name>
<dbReference type="OrthoDB" id="9758822at2"/>
<evidence type="ECO:0000256" key="6">
    <source>
        <dbReference type="PIRSR" id="PIRSR005536-1"/>
    </source>
</evidence>
<evidence type="ECO:0000256" key="7">
    <source>
        <dbReference type="PIRSR" id="PIRSR005536-2"/>
    </source>
</evidence>
<dbReference type="PANTHER" id="PTHR43053:SF3">
    <property type="entry name" value="ALPHA-GALACTOSIDASE C-RELATED"/>
    <property type="match status" value="1"/>
</dbReference>
<feature type="region of interest" description="Disordered" evidence="8">
    <location>
        <begin position="56"/>
        <end position="82"/>
    </location>
</feature>
<feature type="active site" description="Proton donor" evidence="6">
    <location>
        <position position="523"/>
    </location>
</feature>
<dbReference type="InterPro" id="IPR050985">
    <property type="entry name" value="Alpha-glycosidase_related"/>
</dbReference>
<dbReference type="InterPro" id="IPR031704">
    <property type="entry name" value="Glyco_hydro_36_N"/>
</dbReference>
<dbReference type="InterPro" id="IPR038417">
    <property type="entry name" value="Alpga-gal_N_sf"/>
</dbReference>
<dbReference type="InterPro" id="IPR017853">
    <property type="entry name" value="GH"/>
</dbReference>
<dbReference type="EC" id="3.2.1.22" evidence="2 5"/>
<dbReference type="PIRSF" id="PIRSF005536">
    <property type="entry name" value="Agal"/>
    <property type="match status" value="1"/>
</dbReference>
<evidence type="ECO:0000256" key="4">
    <source>
        <dbReference type="ARBA" id="ARBA00023295"/>
    </source>
</evidence>
<dbReference type="Pfam" id="PF02065">
    <property type="entry name" value="Melibiase"/>
    <property type="match status" value="1"/>
</dbReference>
<dbReference type="PANTHER" id="PTHR43053">
    <property type="entry name" value="GLYCOSIDASE FAMILY 31"/>
    <property type="match status" value="1"/>
</dbReference>
<dbReference type="RefSeq" id="WP_026641703.1">
    <property type="nucleotide sequence ID" value="NZ_JAXEUP010000063.1"/>
</dbReference>
<organism evidence="10 11">
    <name type="scientific">Bifidobacterium tsurumiense</name>
    <dbReference type="NCBI Taxonomy" id="356829"/>
    <lineage>
        <taxon>Bacteria</taxon>
        <taxon>Bacillati</taxon>
        <taxon>Actinomycetota</taxon>
        <taxon>Actinomycetes</taxon>
        <taxon>Bifidobacteriales</taxon>
        <taxon>Bifidobacteriaceae</taxon>
        <taxon>Bifidobacterium</taxon>
    </lineage>
</organism>
<comment type="caution">
    <text evidence="10">The sequence shown here is derived from an EMBL/GenBank/DDBJ whole genome shotgun (WGS) entry which is preliminary data.</text>
</comment>
<feature type="active site" description="Nucleophile" evidence="6">
    <location>
        <position position="459"/>
    </location>
</feature>
<feature type="binding site" evidence="7">
    <location>
        <position position="424"/>
    </location>
    <ligand>
        <name>substrate</name>
    </ligand>
</feature>
<feature type="binding site" evidence="7">
    <location>
        <begin position="457"/>
        <end position="461"/>
    </location>
    <ligand>
        <name>substrate</name>
    </ligand>
</feature>
<dbReference type="eggNOG" id="COG3345">
    <property type="taxonomic scope" value="Bacteria"/>
</dbReference>
<feature type="binding site" evidence="7">
    <location>
        <position position="179"/>
    </location>
    <ligand>
        <name>substrate</name>
    </ligand>
</feature>
<evidence type="ECO:0000313" key="11">
    <source>
        <dbReference type="Proteomes" id="UP000029080"/>
    </source>
</evidence>
<evidence type="ECO:0000259" key="9">
    <source>
        <dbReference type="Pfam" id="PF16875"/>
    </source>
</evidence>
<feature type="domain" description="Glycosyl hydrolase family 36 N-terminal" evidence="9">
    <location>
        <begin position="26"/>
        <end position="264"/>
    </location>
</feature>